<dbReference type="PANTHER" id="PTHR30055">
    <property type="entry name" value="HTH-TYPE TRANSCRIPTIONAL REGULATOR RUTR"/>
    <property type="match status" value="1"/>
</dbReference>
<dbReference type="PRINTS" id="PR00455">
    <property type="entry name" value="HTHTETR"/>
</dbReference>
<protein>
    <submittedName>
        <fullName evidence="4">Transcriptional regulator</fullName>
    </submittedName>
</protein>
<dbReference type="Pfam" id="PF00440">
    <property type="entry name" value="TetR_N"/>
    <property type="match status" value="1"/>
</dbReference>
<dbReference type="PATRIC" id="fig|1445510.3.peg.1176"/>
<dbReference type="KEGG" id="gsn:YC6258_01207"/>
<dbReference type="AlphaFoldDB" id="A0A0C5V191"/>
<dbReference type="PROSITE" id="PS50977">
    <property type="entry name" value="HTH_TETR_2"/>
    <property type="match status" value="1"/>
</dbReference>
<dbReference type="GO" id="GO:0003700">
    <property type="term" value="F:DNA-binding transcription factor activity"/>
    <property type="evidence" value="ECO:0007669"/>
    <property type="project" value="TreeGrafter"/>
</dbReference>
<evidence type="ECO:0000256" key="1">
    <source>
        <dbReference type="ARBA" id="ARBA00023125"/>
    </source>
</evidence>
<dbReference type="SUPFAM" id="SSF46689">
    <property type="entry name" value="Homeodomain-like"/>
    <property type="match status" value="1"/>
</dbReference>
<dbReference type="PANTHER" id="PTHR30055:SF226">
    <property type="entry name" value="HTH-TYPE TRANSCRIPTIONAL REGULATOR PKSA"/>
    <property type="match status" value="1"/>
</dbReference>
<dbReference type="GO" id="GO:0000976">
    <property type="term" value="F:transcription cis-regulatory region binding"/>
    <property type="evidence" value="ECO:0007669"/>
    <property type="project" value="TreeGrafter"/>
</dbReference>
<dbReference type="Proteomes" id="UP000032266">
    <property type="component" value="Chromosome"/>
</dbReference>
<dbReference type="OrthoDB" id="4541465at2"/>
<name>A0A0C5V191_9GAMM</name>
<feature type="DNA-binding region" description="H-T-H motif" evidence="2">
    <location>
        <begin position="31"/>
        <end position="50"/>
    </location>
</feature>
<proteinExistence type="predicted"/>
<dbReference type="InterPro" id="IPR009057">
    <property type="entry name" value="Homeodomain-like_sf"/>
</dbReference>
<reference evidence="4 5" key="1">
    <citation type="submission" date="2014-01" db="EMBL/GenBank/DDBJ databases">
        <title>Full genme sequencing of cellulolytic bacterium Gynuella sunshinyii YC6258T gen. nov., sp. nov.</title>
        <authorList>
            <person name="Khan H."/>
            <person name="Chung E.J."/>
            <person name="Chung Y.R."/>
        </authorList>
    </citation>
    <scope>NUCLEOTIDE SEQUENCE [LARGE SCALE GENOMIC DNA]</scope>
    <source>
        <strain evidence="4 5">YC6258</strain>
    </source>
</reference>
<accession>A0A0C5V191</accession>
<evidence type="ECO:0000256" key="2">
    <source>
        <dbReference type="PROSITE-ProRule" id="PRU00335"/>
    </source>
</evidence>
<keyword evidence="5" id="KW-1185">Reference proteome</keyword>
<dbReference type="Gene3D" id="1.10.357.10">
    <property type="entry name" value="Tetracycline Repressor, domain 2"/>
    <property type="match status" value="1"/>
</dbReference>
<evidence type="ECO:0000313" key="4">
    <source>
        <dbReference type="EMBL" id="AJQ93255.1"/>
    </source>
</evidence>
<gene>
    <name evidence="4" type="ORF">YC6258_01207</name>
</gene>
<feature type="domain" description="HTH tetR-type" evidence="3">
    <location>
        <begin position="8"/>
        <end position="68"/>
    </location>
</feature>
<dbReference type="InterPro" id="IPR050109">
    <property type="entry name" value="HTH-type_TetR-like_transc_reg"/>
</dbReference>
<evidence type="ECO:0000313" key="5">
    <source>
        <dbReference type="Proteomes" id="UP000032266"/>
    </source>
</evidence>
<dbReference type="RefSeq" id="WP_044616110.1">
    <property type="nucleotide sequence ID" value="NZ_CP007142.1"/>
</dbReference>
<organism evidence="4 5">
    <name type="scientific">Gynuella sunshinyii YC6258</name>
    <dbReference type="NCBI Taxonomy" id="1445510"/>
    <lineage>
        <taxon>Bacteria</taxon>
        <taxon>Pseudomonadati</taxon>
        <taxon>Pseudomonadota</taxon>
        <taxon>Gammaproteobacteria</taxon>
        <taxon>Oceanospirillales</taxon>
        <taxon>Saccharospirillaceae</taxon>
        <taxon>Gynuella</taxon>
    </lineage>
</organism>
<evidence type="ECO:0000259" key="3">
    <source>
        <dbReference type="PROSITE" id="PS50977"/>
    </source>
</evidence>
<dbReference type="STRING" id="1445510.YC6258_01207"/>
<keyword evidence="1 2" id="KW-0238">DNA-binding</keyword>
<dbReference type="InterPro" id="IPR001647">
    <property type="entry name" value="HTH_TetR"/>
</dbReference>
<dbReference type="EMBL" id="CP007142">
    <property type="protein sequence ID" value="AJQ93255.1"/>
    <property type="molecule type" value="Genomic_DNA"/>
</dbReference>
<dbReference type="HOGENOM" id="CLU_117612_0_0_6"/>
<sequence>MPKIIDHDAYRLTLTEKAVEIFARYGYSGLGMRKIAEHLGISKSALYHYFPSKEALFSACTDLVTRFEMPALDVTEMPTAERIDLLMNLFQSMENNFKGELTLLLDYLREMTPAQVAKDKNMQLANKRYLQLVTELVGSEHAEAVLCMMYGVLLQRFMDGRKTDFGTIRTAIHQLLQIQ</sequence>